<reference evidence="10" key="1">
    <citation type="submission" date="2016-04" db="EMBL/GenBank/DDBJ databases">
        <authorList>
            <person name="Evans L.H."/>
            <person name="Alamgir A."/>
            <person name="Owens N."/>
            <person name="Weber N.D."/>
            <person name="Virtaneva K."/>
            <person name="Barbian K."/>
            <person name="Babar A."/>
            <person name="Rosenke K."/>
        </authorList>
    </citation>
    <scope>NUCLEOTIDE SEQUENCE [LARGE SCALE GENOMIC DNA]</scope>
    <source>
        <strain evidence="10">CBS 101.48</strain>
    </source>
</reference>
<evidence type="ECO:0000256" key="3">
    <source>
        <dbReference type="ARBA" id="ARBA00022502"/>
    </source>
</evidence>
<dbReference type="InterPro" id="IPR019402">
    <property type="entry name" value="CWH43_N"/>
</dbReference>
<dbReference type="Proteomes" id="UP000078561">
    <property type="component" value="Unassembled WGS sequence"/>
</dbReference>
<evidence type="ECO:0000256" key="4">
    <source>
        <dbReference type="ARBA" id="ARBA00022692"/>
    </source>
</evidence>
<feature type="transmembrane region" description="Helical" evidence="8">
    <location>
        <begin position="203"/>
        <end position="220"/>
    </location>
</feature>
<keyword evidence="4 8" id="KW-0812">Transmembrane</keyword>
<dbReference type="STRING" id="4829.A0A168S0I1"/>
<dbReference type="PANTHER" id="PTHR12892">
    <property type="entry name" value="FGF RECEPTOR ACTIVATING PROTEIN 1"/>
    <property type="match status" value="1"/>
</dbReference>
<evidence type="ECO:0000256" key="2">
    <source>
        <dbReference type="ARBA" id="ARBA00007414"/>
    </source>
</evidence>
<feature type="transmembrane region" description="Helical" evidence="8">
    <location>
        <begin position="138"/>
        <end position="158"/>
    </location>
</feature>
<keyword evidence="6" id="KW-0333">Golgi apparatus</keyword>
<comment type="similarity">
    <text evidence="2">Belongs to the PGAP2 family.</text>
</comment>
<evidence type="ECO:0000256" key="6">
    <source>
        <dbReference type="ARBA" id="ARBA00023034"/>
    </source>
</evidence>
<gene>
    <name evidence="10" type="primary">ABSGL_13278.1 scaffold 13659</name>
</gene>
<dbReference type="PANTHER" id="PTHR12892:SF11">
    <property type="entry name" value="POST-GPI ATTACHMENT TO PROTEINS FACTOR 2"/>
    <property type="match status" value="1"/>
</dbReference>
<dbReference type="OMA" id="MRHNARC"/>
<proteinExistence type="inferred from homology"/>
<dbReference type="OrthoDB" id="68581at2759"/>
<keyword evidence="3" id="KW-0337">GPI-anchor biosynthesis</keyword>
<sequence>MKEEAILYPSMEPTHHSSKPIAKVRFVNVPCRDPHLFFFDRYQPNTSLTPIPSLPIVRAFVIALLVGCYTQYEKIVANEYYGYPEEYIPSVSATTGDRYPARAYFQILIAMTSGPRLLLVYLWYIYTTRTIHTSSDRFGMALLAVGLTRTLSCGGWTFITSTDDHDLHDIAMAVYLLCTLPWQLGVLSTSARHLPTLLKWRRILVAAFFGTTPFMIYFFIQHKVHRVPGAYSIYAFFEWSLILYDVGFDAVSMMDFKCLDVVIVDKSPFVYKKEDV</sequence>
<organism evidence="10">
    <name type="scientific">Absidia glauca</name>
    <name type="common">Pin mould</name>
    <dbReference type="NCBI Taxonomy" id="4829"/>
    <lineage>
        <taxon>Eukaryota</taxon>
        <taxon>Fungi</taxon>
        <taxon>Fungi incertae sedis</taxon>
        <taxon>Mucoromycota</taxon>
        <taxon>Mucoromycotina</taxon>
        <taxon>Mucoromycetes</taxon>
        <taxon>Mucorales</taxon>
        <taxon>Cunninghamellaceae</taxon>
        <taxon>Absidia</taxon>
    </lineage>
</organism>
<keyword evidence="11" id="KW-1185">Reference proteome</keyword>
<dbReference type="Pfam" id="PF10277">
    <property type="entry name" value="Frag1"/>
    <property type="match status" value="1"/>
</dbReference>
<keyword evidence="7 8" id="KW-0472">Membrane</keyword>
<dbReference type="GO" id="GO:0005789">
    <property type="term" value="C:endoplasmic reticulum membrane"/>
    <property type="evidence" value="ECO:0007669"/>
    <property type="project" value="TreeGrafter"/>
</dbReference>
<comment type="subcellular location">
    <subcellularLocation>
        <location evidence="1">Golgi apparatus membrane</location>
        <topology evidence="1">Multi-pass membrane protein</topology>
    </subcellularLocation>
</comment>
<dbReference type="GO" id="GO:0006506">
    <property type="term" value="P:GPI anchor biosynthetic process"/>
    <property type="evidence" value="ECO:0007669"/>
    <property type="project" value="UniProtKB-KW"/>
</dbReference>
<feature type="transmembrane region" description="Helical" evidence="8">
    <location>
        <begin position="170"/>
        <end position="191"/>
    </location>
</feature>
<evidence type="ECO:0000256" key="7">
    <source>
        <dbReference type="ARBA" id="ARBA00023136"/>
    </source>
</evidence>
<evidence type="ECO:0000256" key="8">
    <source>
        <dbReference type="SAM" id="Phobius"/>
    </source>
</evidence>
<evidence type="ECO:0000313" key="10">
    <source>
        <dbReference type="EMBL" id="SAM07635.1"/>
    </source>
</evidence>
<dbReference type="EMBL" id="LT554760">
    <property type="protein sequence ID" value="SAM07635.1"/>
    <property type="molecule type" value="Genomic_DNA"/>
</dbReference>
<accession>A0A168S0I1</accession>
<evidence type="ECO:0000259" key="9">
    <source>
        <dbReference type="Pfam" id="PF10277"/>
    </source>
</evidence>
<evidence type="ECO:0000313" key="11">
    <source>
        <dbReference type="Proteomes" id="UP000078561"/>
    </source>
</evidence>
<protein>
    <recommendedName>
        <fullName evidence="9">CWH43-like N-terminal domain-containing protein</fullName>
    </recommendedName>
</protein>
<dbReference type="InParanoid" id="A0A168S0I1"/>
<evidence type="ECO:0000256" key="1">
    <source>
        <dbReference type="ARBA" id="ARBA00004653"/>
    </source>
</evidence>
<dbReference type="AlphaFoldDB" id="A0A168S0I1"/>
<feature type="transmembrane region" description="Helical" evidence="8">
    <location>
        <begin position="232"/>
        <end position="251"/>
    </location>
</feature>
<evidence type="ECO:0000256" key="5">
    <source>
        <dbReference type="ARBA" id="ARBA00022989"/>
    </source>
</evidence>
<feature type="transmembrane region" description="Helical" evidence="8">
    <location>
        <begin position="103"/>
        <end position="126"/>
    </location>
</feature>
<name>A0A168S0I1_ABSGL</name>
<dbReference type="InterPro" id="IPR039545">
    <property type="entry name" value="PGAP2"/>
</dbReference>
<keyword evidence="5 8" id="KW-1133">Transmembrane helix</keyword>
<feature type="domain" description="CWH43-like N-terminal" evidence="9">
    <location>
        <begin position="55"/>
        <end position="257"/>
    </location>
</feature>
<dbReference type="GO" id="GO:0000139">
    <property type="term" value="C:Golgi membrane"/>
    <property type="evidence" value="ECO:0007669"/>
    <property type="project" value="UniProtKB-SubCell"/>
</dbReference>